<keyword evidence="2" id="KW-0863">Zinc-finger</keyword>
<dbReference type="Proteomes" id="UP001162131">
    <property type="component" value="Unassembled WGS sequence"/>
</dbReference>
<proteinExistence type="predicted"/>
<feature type="domain" description="FLYWCH-type" evidence="4">
    <location>
        <begin position="10"/>
        <end position="52"/>
    </location>
</feature>
<evidence type="ECO:0000313" key="6">
    <source>
        <dbReference type="Proteomes" id="UP001162131"/>
    </source>
</evidence>
<accession>A0AAU9IV18</accession>
<keyword evidence="3" id="KW-0862">Zinc</keyword>
<dbReference type="Gene3D" id="2.20.25.240">
    <property type="match status" value="1"/>
</dbReference>
<evidence type="ECO:0000313" key="5">
    <source>
        <dbReference type="EMBL" id="CAG9317885.1"/>
    </source>
</evidence>
<evidence type="ECO:0000256" key="3">
    <source>
        <dbReference type="ARBA" id="ARBA00022833"/>
    </source>
</evidence>
<protein>
    <recommendedName>
        <fullName evidence="4">FLYWCH-type domain-containing protein</fullName>
    </recommendedName>
</protein>
<dbReference type="GO" id="GO:0008270">
    <property type="term" value="F:zinc ion binding"/>
    <property type="evidence" value="ECO:0007669"/>
    <property type="project" value="UniProtKB-KW"/>
</dbReference>
<gene>
    <name evidence="5" type="ORF">BSTOLATCC_MIC20190</name>
</gene>
<dbReference type="InterPro" id="IPR007588">
    <property type="entry name" value="Znf_FLYWCH"/>
</dbReference>
<reference evidence="5" key="1">
    <citation type="submission" date="2021-09" db="EMBL/GenBank/DDBJ databases">
        <authorList>
            <consortium name="AG Swart"/>
            <person name="Singh M."/>
            <person name="Singh A."/>
            <person name="Seah K."/>
            <person name="Emmerich C."/>
        </authorList>
    </citation>
    <scope>NUCLEOTIDE SEQUENCE</scope>
    <source>
        <strain evidence="5">ATCC30299</strain>
    </source>
</reference>
<comment type="caution">
    <text evidence="5">The sequence shown here is derived from an EMBL/GenBank/DDBJ whole genome shotgun (WGS) entry which is preliminary data.</text>
</comment>
<keyword evidence="1" id="KW-0479">Metal-binding</keyword>
<evidence type="ECO:0000256" key="2">
    <source>
        <dbReference type="ARBA" id="ARBA00022771"/>
    </source>
</evidence>
<name>A0AAU9IV18_9CILI</name>
<dbReference type="Pfam" id="PF04500">
    <property type="entry name" value="FLYWCH"/>
    <property type="match status" value="1"/>
</dbReference>
<sequence>MQSEQTEEANNYNYHRHSARKNIIYFRCSDKRCPAKLHYNILTKEITLKNQHLNPSEHKIPRSKQSKTMDQIINQPQEIISHTNHTDYDLECHERFELPRKRNKNEPLINGHQMALIKFSTNEENKCEEFQHIISRKRIIKNMHILAEIGKTTERIIEIECLAEDRIKVQKIITQFFKDSTLKTYKQIFDNL</sequence>
<evidence type="ECO:0000259" key="4">
    <source>
        <dbReference type="Pfam" id="PF04500"/>
    </source>
</evidence>
<dbReference type="AlphaFoldDB" id="A0AAU9IV18"/>
<dbReference type="EMBL" id="CAJZBQ010000019">
    <property type="protein sequence ID" value="CAG9317885.1"/>
    <property type="molecule type" value="Genomic_DNA"/>
</dbReference>
<organism evidence="5 6">
    <name type="scientific">Blepharisma stoltei</name>
    <dbReference type="NCBI Taxonomy" id="1481888"/>
    <lineage>
        <taxon>Eukaryota</taxon>
        <taxon>Sar</taxon>
        <taxon>Alveolata</taxon>
        <taxon>Ciliophora</taxon>
        <taxon>Postciliodesmatophora</taxon>
        <taxon>Heterotrichea</taxon>
        <taxon>Heterotrichida</taxon>
        <taxon>Blepharismidae</taxon>
        <taxon>Blepharisma</taxon>
    </lineage>
</organism>
<evidence type="ECO:0000256" key="1">
    <source>
        <dbReference type="ARBA" id="ARBA00022723"/>
    </source>
</evidence>
<keyword evidence="6" id="KW-1185">Reference proteome</keyword>